<evidence type="ECO:0000259" key="1">
    <source>
        <dbReference type="Pfam" id="PF13439"/>
    </source>
</evidence>
<protein>
    <submittedName>
        <fullName evidence="2">Glycosyl transferase family 1</fullName>
    </submittedName>
</protein>
<dbReference type="InterPro" id="IPR008928">
    <property type="entry name" value="6-hairpin_glycosidase_sf"/>
</dbReference>
<organism evidence="2 3">
    <name type="scientific">Symbiobacterium thermophilum</name>
    <dbReference type="NCBI Taxonomy" id="2734"/>
    <lineage>
        <taxon>Bacteria</taxon>
        <taxon>Bacillati</taxon>
        <taxon>Bacillota</taxon>
        <taxon>Clostridia</taxon>
        <taxon>Eubacteriales</taxon>
        <taxon>Symbiobacteriaceae</taxon>
        <taxon>Symbiobacterium</taxon>
    </lineage>
</organism>
<dbReference type="GO" id="GO:0016740">
    <property type="term" value="F:transferase activity"/>
    <property type="evidence" value="ECO:0007669"/>
    <property type="project" value="UniProtKB-KW"/>
</dbReference>
<proteinExistence type="predicted"/>
<gene>
    <name evidence="2" type="ORF">CWE10_02300</name>
</gene>
<evidence type="ECO:0000313" key="3">
    <source>
        <dbReference type="Proteomes" id="UP000732377"/>
    </source>
</evidence>
<comment type="caution">
    <text evidence="2">The sequence shown here is derived from an EMBL/GenBank/DDBJ whole genome shotgun (WGS) entry which is preliminary data.</text>
</comment>
<dbReference type="SUPFAM" id="SSF53756">
    <property type="entry name" value="UDP-Glycosyltransferase/glycogen phosphorylase"/>
    <property type="match status" value="1"/>
</dbReference>
<dbReference type="RefSeq" id="WP_273377727.1">
    <property type="nucleotide sequence ID" value="NZ_PIUK01000011.1"/>
</dbReference>
<reference evidence="2" key="1">
    <citation type="submission" date="2017-11" db="EMBL/GenBank/DDBJ databases">
        <title>Three new genomes from thermophilic consortium.</title>
        <authorList>
            <person name="Quaggio R."/>
            <person name="Amgarten D."/>
            <person name="Setubal J.C."/>
        </authorList>
    </citation>
    <scope>NUCLEOTIDE SEQUENCE</scope>
    <source>
        <strain evidence="2">ZCTH01-B2</strain>
    </source>
</reference>
<accession>A0A953HYK8</accession>
<dbReference type="GO" id="GO:0005975">
    <property type="term" value="P:carbohydrate metabolic process"/>
    <property type="evidence" value="ECO:0007669"/>
    <property type="project" value="InterPro"/>
</dbReference>
<dbReference type="SUPFAM" id="SSF48208">
    <property type="entry name" value="Six-hairpin glycosidases"/>
    <property type="match status" value="1"/>
</dbReference>
<sequence>MSARLAIVSTYPPRQCGLATFSAHLRGGLLAAGAEDVAVAAMVKRDAPAEQLPETVTVIRDDLEIDYRRAAHLLNHGGYDAVLLQHEFGIFGGQAGVMVNHLLDRLEIPVIATLHTILSDPEPEYRHAMTALLQRIDATVVMARRGGEIIQQVYGADPERIAYIPHGVPAPPPGTPAEWKNRLGLSGRTVVMTFGLLGPGKGIETALQAVALASRGCPDLLYLVVGATHPEVLRREGERYRQGLEAQVAELGIQGHVRFVNRYLDEDELLGFLQAADIYLVPYPGAQQISSGTLTYALAMGKPIISTPFVYAQELLGEGAGLLVPFHDAAAMGRALSALAADAGWRTSLSAAARNRAKGFTWPEVGQSYLDLVGRLQRRAARAQGGALSVRVRQRPGGTREKALPRPRLSHLQRLTDPTGVIQHAVGPIPNLTTGYTSDDNARALLVSVWAARAGEATAQLSETYLAFLAYAQRPDGWFHNAFSYDRNPLAEDRSEDCQARCLWGLAAAATQLGGSSVAWTAAHLFRRGLAPCGSVRTLRGRAGVAVAMAEWLEHRRADGRPDRAPTDDEVRAHLIRAADGLTDAWKQHATRDWAWFEDRLTYDNALLPYALLRAGRILDVPEYRRIGLTALEFLAGATFRDGVFWPIGNDGWYVRGGRRAEFDQQPLEATAMVLACQEAGAVTGDKVWHGMALDAARWFTGRNALGVPLLDPETGGCHDGLNPHGVNRNQGAESTLAWLMVAYGLEQRSALSTAVR</sequence>
<dbReference type="InterPro" id="IPR028098">
    <property type="entry name" value="Glyco_trans_4-like_N"/>
</dbReference>
<dbReference type="PANTHER" id="PTHR12526">
    <property type="entry name" value="GLYCOSYLTRANSFERASE"/>
    <property type="match status" value="1"/>
</dbReference>
<dbReference type="Proteomes" id="UP000732377">
    <property type="component" value="Unassembled WGS sequence"/>
</dbReference>
<dbReference type="PANTHER" id="PTHR12526:SF572">
    <property type="entry name" value="BLL5144 PROTEIN"/>
    <property type="match status" value="1"/>
</dbReference>
<dbReference type="Gene3D" id="3.40.50.2000">
    <property type="entry name" value="Glycogen Phosphorylase B"/>
    <property type="match status" value="2"/>
</dbReference>
<dbReference type="AlphaFoldDB" id="A0A953HYK8"/>
<dbReference type="Pfam" id="PF13692">
    <property type="entry name" value="Glyco_trans_1_4"/>
    <property type="match status" value="1"/>
</dbReference>
<evidence type="ECO:0000313" key="2">
    <source>
        <dbReference type="EMBL" id="MBY6275042.1"/>
    </source>
</evidence>
<name>A0A953HYK8_SYMTR</name>
<keyword evidence="2" id="KW-0808">Transferase</keyword>
<dbReference type="Pfam" id="PF13439">
    <property type="entry name" value="Glyco_transf_4"/>
    <property type="match status" value="1"/>
</dbReference>
<dbReference type="CDD" id="cd03822">
    <property type="entry name" value="GT4_mannosyltransferase-like"/>
    <property type="match status" value="1"/>
</dbReference>
<feature type="domain" description="Glycosyltransferase subfamily 4-like N-terminal" evidence="1">
    <location>
        <begin position="17"/>
        <end position="168"/>
    </location>
</feature>
<dbReference type="EMBL" id="PIUK01000011">
    <property type="protein sequence ID" value="MBY6275042.1"/>
    <property type="molecule type" value="Genomic_DNA"/>
</dbReference>